<protein>
    <recommendedName>
        <fullName evidence="4">Lipoprotein</fullName>
    </recommendedName>
</protein>
<dbReference type="Proteomes" id="UP000184222">
    <property type="component" value="Chromosome"/>
</dbReference>
<dbReference type="RefSeq" id="WP_072713309.1">
    <property type="nucleotide sequence ID" value="NZ_CP016796.1"/>
</dbReference>
<reference evidence="2 3" key="1">
    <citation type="journal article" date="2016" name="Appl. Environ. Microbiol.">
        <title>Whole genome relationships among Francisella bacteria of diverse origin define new species and provide specific regions for detection.</title>
        <authorList>
            <person name="Challacombe J.F."/>
            <person name="Petersen J.M."/>
            <person name="Gallegos-Graves V."/>
            <person name="Hodge D."/>
            <person name="Pillai S."/>
            <person name="Kuske C.R."/>
        </authorList>
    </citation>
    <scope>NUCLEOTIDE SEQUENCE [LARGE SCALE GENOMIC DNA]</scope>
    <source>
        <strain evidence="3">TX07-7310</strain>
    </source>
</reference>
<feature type="chain" id="PRO_5012318022" description="Lipoprotein" evidence="1">
    <location>
        <begin position="21"/>
        <end position="146"/>
    </location>
</feature>
<dbReference type="OrthoDB" id="9840113at2"/>
<proteinExistence type="predicted"/>
<gene>
    <name evidence="2" type="ORF">F7310_09245</name>
</gene>
<keyword evidence="1" id="KW-0732">Signal</keyword>
<evidence type="ECO:0008006" key="4">
    <source>
        <dbReference type="Google" id="ProtNLM"/>
    </source>
</evidence>
<dbReference type="PROSITE" id="PS51257">
    <property type="entry name" value="PROKAR_LIPOPROTEIN"/>
    <property type="match status" value="1"/>
</dbReference>
<sequence>MQRKVFKCLLVILIAIGLVACGESKKETSQSVTFAGDYAKSGFKLGEYVSQQGALSLSATEAKITCPDGYVIPSTVKLPSFRSKLPQATCDRKGGCQAVMILLMNPKILTVKKVSIPADKLTDMQANNKVALGAMCVKKDQVENWV</sequence>
<evidence type="ECO:0000313" key="2">
    <source>
        <dbReference type="EMBL" id="API87527.1"/>
    </source>
</evidence>
<accession>A0A1L4BUM3</accession>
<keyword evidence="3" id="KW-1185">Reference proteome</keyword>
<organism evidence="2 3">
    <name type="scientific">Francisella uliginis</name>
    <dbReference type="NCBI Taxonomy" id="573570"/>
    <lineage>
        <taxon>Bacteria</taxon>
        <taxon>Pseudomonadati</taxon>
        <taxon>Pseudomonadota</taxon>
        <taxon>Gammaproteobacteria</taxon>
        <taxon>Thiotrichales</taxon>
        <taxon>Francisellaceae</taxon>
        <taxon>Francisella</taxon>
    </lineage>
</organism>
<dbReference type="AlphaFoldDB" id="A0A1L4BUM3"/>
<dbReference type="STRING" id="573570.F7310_09245"/>
<name>A0A1L4BUM3_9GAMM</name>
<dbReference type="KEGG" id="frx:F7310_09245"/>
<dbReference type="EMBL" id="CP016796">
    <property type="protein sequence ID" value="API87527.1"/>
    <property type="molecule type" value="Genomic_DNA"/>
</dbReference>
<evidence type="ECO:0000313" key="3">
    <source>
        <dbReference type="Proteomes" id="UP000184222"/>
    </source>
</evidence>
<evidence type="ECO:0000256" key="1">
    <source>
        <dbReference type="SAM" id="SignalP"/>
    </source>
</evidence>
<feature type="signal peptide" evidence="1">
    <location>
        <begin position="1"/>
        <end position="20"/>
    </location>
</feature>